<keyword evidence="13" id="KW-0464">Manganese</keyword>
<evidence type="ECO:0000256" key="2">
    <source>
        <dbReference type="ARBA" id="ARBA00001936"/>
    </source>
</evidence>
<evidence type="ECO:0000256" key="13">
    <source>
        <dbReference type="PIRSR" id="PIRSR001461-2"/>
    </source>
</evidence>
<dbReference type="InterPro" id="IPR026019">
    <property type="entry name" value="Ribul_P_3_epim"/>
</dbReference>
<evidence type="ECO:0000313" key="16">
    <source>
        <dbReference type="Proteomes" id="UP000257067"/>
    </source>
</evidence>
<evidence type="ECO:0000256" key="6">
    <source>
        <dbReference type="ARBA" id="ARBA00009541"/>
    </source>
</evidence>
<evidence type="ECO:0000256" key="11">
    <source>
        <dbReference type="PIRNR" id="PIRNR001461"/>
    </source>
</evidence>
<dbReference type="FunFam" id="3.20.20.70:FF:000004">
    <property type="entry name" value="Ribulose-phosphate 3-epimerase"/>
    <property type="match status" value="1"/>
</dbReference>
<sequence>MKIAASVLSANFLKLQEEVFKAVEAGADLLHIDVMDGHFVPNLTFGPMIIEQIANISSIPLDIHLMVDRVPFFLELFTSLKPKYLGFHLEAESHIHRHISFIRSKEISPCIALNPHTSVHELKYILPDLDMVLLMSVNPGFGGQKFIPHTIEKVRELRDLRDEFAPHCLIEVDGGINHINAPMLARAGVDILVAGSYIFGSDDYNQAISSLKKSVN</sequence>
<dbReference type="Proteomes" id="UP000257067">
    <property type="component" value="Unassembled WGS sequence"/>
</dbReference>
<feature type="binding site" evidence="10 14">
    <location>
        <begin position="140"/>
        <end position="143"/>
    </location>
    <ligand>
        <name>substrate</name>
    </ligand>
</feature>
<keyword evidence="13" id="KW-0170">Cobalt</keyword>
<comment type="caution">
    <text evidence="15">The sequence shown here is derived from an EMBL/GenBank/DDBJ whole genome shotgun (WGS) entry which is preliminary data.</text>
</comment>
<dbReference type="RefSeq" id="WP_104725083.1">
    <property type="nucleotide sequence ID" value="NZ_FZNE01000015.1"/>
</dbReference>
<dbReference type="GO" id="GO:0046872">
    <property type="term" value="F:metal ion binding"/>
    <property type="evidence" value="ECO:0007669"/>
    <property type="project" value="UniProtKB-UniRule"/>
</dbReference>
<comment type="similarity">
    <text evidence="6 10 11">Belongs to the ribulose-phosphate 3-epimerase family.</text>
</comment>
<feature type="binding site" evidence="10 13">
    <location>
        <position position="64"/>
    </location>
    <ligand>
        <name>a divalent metal cation</name>
        <dbReference type="ChEBI" id="CHEBI:60240"/>
    </ligand>
</feature>
<evidence type="ECO:0000256" key="10">
    <source>
        <dbReference type="HAMAP-Rule" id="MF_02227"/>
    </source>
</evidence>
<comment type="cofactor">
    <cofactor evidence="4">
        <name>Zn(2+)</name>
        <dbReference type="ChEBI" id="CHEBI:29105"/>
    </cofactor>
</comment>
<dbReference type="GO" id="GO:0006098">
    <property type="term" value="P:pentose-phosphate shunt"/>
    <property type="evidence" value="ECO:0007669"/>
    <property type="project" value="UniProtKB-UniRule"/>
</dbReference>
<comment type="pathway">
    <text evidence="10">Carbohydrate degradation.</text>
</comment>
<dbReference type="InterPro" id="IPR011060">
    <property type="entry name" value="RibuloseP-bd_barrel"/>
</dbReference>
<evidence type="ECO:0000313" key="15">
    <source>
        <dbReference type="EMBL" id="RDU69245.1"/>
    </source>
</evidence>
<dbReference type="Pfam" id="PF00834">
    <property type="entry name" value="Ribul_P_3_epim"/>
    <property type="match status" value="1"/>
</dbReference>
<dbReference type="NCBIfam" id="TIGR01163">
    <property type="entry name" value="rpe"/>
    <property type="match status" value="1"/>
</dbReference>
<dbReference type="NCBIfam" id="NF004076">
    <property type="entry name" value="PRK05581.1-4"/>
    <property type="match status" value="1"/>
</dbReference>
<dbReference type="SUPFAM" id="SSF51366">
    <property type="entry name" value="Ribulose-phoshate binding barrel"/>
    <property type="match status" value="1"/>
</dbReference>
<name>A0A3D8IWE4_9HELI</name>
<feature type="binding site" evidence="14">
    <location>
        <position position="175"/>
    </location>
    <ligand>
        <name>substrate</name>
    </ligand>
</feature>
<comment type="cofactor">
    <cofactor evidence="5">
        <name>Fe(2+)</name>
        <dbReference type="ChEBI" id="CHEBI:29033"/>
    </cofactor>
</comment>
<dbReference type="GO" id="GO:0019323">
    <property type="term" value="P:pentose catabolic process"/>
    <property type="evidence" value="ECO:0007669"/>
    <property type="project" value="UniProtKB-UniRule"/>
</dbReference>
<dbReference type="CDD" id="cd00429">
    <property type="entry name" value="RPE"/>
    <property type="match status" value="1"/>
</dbReference>
<evidence type="ECO:0000256" key="8">
    <source>
        <dbReference type="ARBA" id="ARBA00022723"/>
    </source>
</evidence>
<keyword evidence="8 10" id="KW-0479">Metal-binding</keyword>
<dbReference type="PROSITE" id="PS01086">
    <property type="entry name" value="RIBUL_P_3_EPIMER_2"/>
    <property type="match status" value="1"/>
</dbReference>
<dbReference type="EMBL" id="NXLU01000003">
    <property type="protein sequence ID" value="RDU69245.1"/>
    <property type="molecule type" value="Genomic_DNA"/>
</dbReference>
<comment type="cofactor">
    <cofactor evidence="10 13">
        <name>a divalent metal cation</name>
        <dbReference type="ChEBI" id="CHEBI:60240"/>
    </cofactor>
    <text evidence="10 13">Binds 1 divalent metal cation per subunit.</text>
</comment>
<dbReference type="AlphaFoldDB" id="A0A3D8IWE4"/>
<comment type="cofactor">
    <cofactor evidence="2">
        <name>Mn(2+)</name>
        <dbReference type="ChEBI" id="CHEBI:29035"/>
    </cofactor>
</comment>
<keyword evidence="13" id="KW-0862">Zinc</keyword>
<feature type="binding site" evidence="10 13">
    <location>
        <position position="173"/>
    </location>
    <ligand>
        <name>a divalent metal cation</name>
        <dbReference type="ChEBI" id="CHEBI:60240"/>
    </ligand>
</feature>
<keyword evidence="10 11" id="KW-0119">Carbohydrate metabolism</keyword>
<dbReference type="InterPro" id="IPR013785">
    <property type="entry name" value="Aldolase_TIM"/>
</dbReference>
<evidence type="ECO:0000256" key="7">
    <source>
        <dbReference type="ARBA" id="ARBA00013188"/>
    </source>
</evidence>
<feature type="active site" description="Proton acceptor" evidence="10 12">
    <location>
        <position position="33"/>
    </location>
</feature>
<evidence type="ECO:0000256" key="1">
    <source>
        <dbReference type="ARBA" id="ARBA00001782"/>
    </source>
</evidence>
<dbReference type="Gene3D" id="3.20.20.70">
    <property type="entry name" value="Aldolase class I"/>
    <property type="match status" value="1"/>
</dbReference>
<proteinExistence type="inferred from homology"/>
<comment type="function">
    <text evidence="10">Catalyzes the reversible epimerization of D-ribulose 5-phosphate to D-xylulose 5-phosphate.</text>
</comment>
<dbReference type="OrthoDB" id="1645589at2"/>
<feature type="active site" description="Proton donor" evidence="10 12">
    <location>
        <position position="173"/>
    </location>
</feature>
<gene>
    <name evidence="10 15" type="primary">rpe</name>
    <name evidence="15" type="ORF">CQA62_03645</name>
</gene>
<keyword evidence="16" id="KW-1185">Reference proteome</keyword>
<evidence type="ECO:0000256" key="4">
    <source>
        <dbReference type="ARBA" id="ARBA00001947"/>
    </source>
</evidence>
<dbReference type="InterPro" id="IPR000056">
    <property type="entry name" value="Ribul_P_3_epim-like"/>
</dbReference>
<feature type="binding site" evidence="10">
    <location>
        <begin position="173"/>
        <end position="175"/>
    </location>
    <ligand>
        <name>substrate</name>
    </ligand>
</feature>
<feature type="binding site" evidence="10 13">
    <location>
        <position position="33"/>
    </location>
    <ligand>
        <name>a divalent metal cation</name>
        <dbReference type="ChEBI" id="CHEBI:60240"/>
    </ligand>
</feature>
<reference evidence="15 16" key="1">
    <citation type="submission" date="2018-04" db="EMBL/GenBank/DDBJ databases">
        <title>Novel Campyloabacter and Helicobacter Species and Strains.</title>
        <authorList>
            <person name="Mannion A.J."/>
            <person name="Shen Z."/>
            <person name="Fox J.G."/>
        </authorList>
    </citation>
    <scope>NUCLEOTIDE SEQUENCE [LARGE SCALE GENOMIC DNA]</scope>
    <source>
        <strain evidence="15 16">ATCC 700242</strain>
    </source>
</reference>
<dbReference type="EC" id="5.1.3.1" evidence="7 10"/>
<feature type="binding site" evidence="10 13">
    <location>
        <position position="31"/>
    </location>
    <ligand>
        <name>a divalent metal cation</name>
        <dbReference type="ChEBI" id="CHEBI:60240"/>
    </ligand>
</feature>
<evidence type="ECO:0000256" key="14">
    <source>
        <dbReference type="PIRSR" id="PIRSR001461-3"/>
    </source>
</evidence>
<evidence type="ECO:0000256" key="5">
    <source>
        <dbReference type="ARBA" id="ARBA00001954"/>
    </source>
</evidence>
<dbReference type="PROSITE" id="PS01085">
    <property type="entry name" value="RIBUL_P_3_EPIMER_1"/>
    <property type="match status" value="1"/>
</dbReference>
<feature type="binding site" evidence="10 14">
    <location>
        <position position="64"/>
    </location>
    <ligand>
        <name>substrate</name>
    </ligand>
</feature>
<dbReference type="GO" id="GO:0004750">
    <property type="term" value="F:D-ribulose-phosphate 3-epimerase activity"/>
    <property type="evidence" value="ECO:0007669"/>
    <property type="project" value="UniProtKB-UniRule"/>
</dbReference>
<feature type="binding site" evidence="10 14">
    <location>
        <begin position="195"/>
        <end position="196"/>
    </location>
    <ligand>
        <name>substrate</name>
    </ligand>
</feature>
<dbReference type="PANTHER" id="PTHR11749">
    <property type="entry name" value="RIBULOSE-5-PHOSPHATE-3-EPIMERASE"/>
    <property type="match status" value="1"/>
</dbReference>
<evidence type="ECO:0000256" key="12">
    <source>
        <dbReference type="PIRSR" id="PIRSR001461-1"/>
    </source>
</evidence>
<accession>A0A3D8IWE4</accession>
<dbReference type="PIRSF" id="PIRSF001461">
    <property type="entry name" value="RPE"/>
    <property type="match status" value="1"/>
</dbReference>
<comment type="catalytic activity">
    <reaction evidence="1 10 11">
        <text>D-ribulose 5-phosphate = D-xylulose 5-phosphate</text>
        <dbReference type="Rhea" id="RHEA:13677"/>
        <dbReference type="ChEBI" id="CHEBI:57737"/>
        <dbReference type="ChEBI" id="CHEBI:58121"/>
        <dbReference type="EC" id="5.1.3.1"/>
    </reaction>
</comment>
<comment type="cofactor">
    <cofactor evidence="3">
        <name>Co(2+)</name>
        <dbReference type="ChEBI" id="CHEBI:48828"/>
    </cofactor>
</comment>
<organism evidence="15 16">
    <name type="scientific">Helicobacter cholecystus</name>
    <dbReference type="NCBI Taxonomy" id="45498"/>
    <lineage>
        <taxon>Bacteria</taxon>
        <taxon>Pseudomonadati</taxon>
        <taxon>Campylobacterota</taxon>
        <taxon>Epsilonproteobacteria</taxon>
        <taxon>Campylobacterales</taxon>
        <taxon>Helicobacteraceae</taxon>
        <taxon>Helicobacter</taxon>
    </lineage>
</organism>
<evidence type="ECO:0000256" key="9">
    <source>
        <dbReference type="ARBA" id="ARBA00023235"/>
    </source>
</evidence>
<dbReference type="HAMAP" id="MF_02227">
    <property type="entry name" value="RPE"/>
    <property type="match status" value="1"/>
</dbReference>
<keyword evidence="9 10" id="KW-0413">Isomerase</keyword>
<evidence type="ECO:0000256" key="3">
    <source>
        <dbReference type="ARBA" id="ARBA00001941"/>
    </source>
</evidence>
<dbReference type="GO" id="GO:0005737">
    <property type="term" value="C:cytoplasm"/>
    <property type="evidence" value="ECO:0007669"/>
    <property type="project" value="UniProtKB-ARBA"/>
</dbReference>
<protein>
    <recommendedName>
        <fullName evidence="7 10">Ribulose-phosphate 3-epimerase</fullName>
        <ecNumber evidence="7 10">5.1.3.1</ecNumber>
    </recommendedName>
</protein>
<feature type="binding site" evidence="10 14">
    <location>
        <position position="6"/>
    </location>
    <ligand>
        <name>substrate</name>
    </ligand>
</feature>